<proteinExistence type="predicted"/>
<dbReference type="Proteomes" id="UP000789525">
    <property type="component" value="Unassembled WGS sequence"/>
</dbReference>
<comment type="caution">
    <text evidence="1">The sequence shown here is derived from an EMBL/GenBank/DDBJ whole genome shotgun (WGS) entry which is preliminary data.</text>
</comment>
<name>A0ACA9MI85_9GLOM</name>
<protein>
    <submittedName>
        <fullName evidence="1">9032_t:CDS:1</fullName>
    </submittedName>
</protein>
<organism evidence="1 2">
    <name type="scientific">Acaulospora colombiana</name>
    <dbReference type="NCBI Taxonomy" id="27376"/>
    <lineage>
        <taxon>Eukaryota</taxon>
        <taxon>Fungi</taxon>
        <taxon>Fungi incertae sedis</taxon>
        <taxon>Mucoromycota</taxon>
        <taxon>Glomeromycotina</taxon>
        <taxon>Glomeromycetes</taxon>
        <taxon>Diversisporales</taxon>
        <taxon>Acaulosporaceae</taxon>
        <taxon>Acaulospora</taxon>
    </lineage>
</organism>
<keyword evidence="2" id="KW-1185">Reference proteome</keyword>
<gene>
    <name evidence="1" type="ORF">ACOLOM_LOCUS6400</name>
</gene>
<accession>A0ACA9MI85</accession>
<sequence>MPLTVLRPTIADVVSDAQLLKAVDILKEKTSASAYSLASVLSVVKYVLNQPYFPETVFGNKKTVAFDFRGQNYIVEFTACKSPNEINATPMDVDSRLGNNGLNNHVSHALSTSSPTSTSSQILQPTIADTLGDTKTLALIELLQRKIKESPIKLASLVCIVKAVLDEVGLKGRLFQNKIKFYFNQQEYMIDFDDQRRHDDLDHQGVELNGSNSNIPQQELNLFKNSDVHHDEDEDMMDELEKDEIVEEHPQDNESWRTHTPTVTKRKRTSDSPNSDDDHCVQQSTSAKRRSTDKHKAPPLSCEAVKRLFTTITKTTLLQRLEESKVLISAIKESYANIRPSTSTKINSSPRLNLLCHLLQSPPTSRIDGISSKVFSNLELYKLFTTYNSYKEEVLQHDALSSPNKRNQTSPSSDQTPQITFPTYSSFIDPTVTLHIKEQTGGREVGKHRLNCAWRLSILCELLGKGVLLMTKELSGAKLERILVEEFTKLVEFLKNPENHDWVANVREKMELSGFDEVYIPLAEADIDNNEDHAEMKPNIGINSNGGLITFAIEPNISQHNISSQVVDPRLAIPPEDEMMNPGQHYTEVEQKSDAVSTVRNGRPITFIKGGAVRAEGQKF</sequence>
<dbReference type="EMBL" id="CAJVPT010013136">
    <property type="protein sequence ID" value="CAG8593167.1"/>
    <property type="molecule type" value="Genomic_DNA"/>
</dbReference>
<evidence type="ECO:0000313" key="1">
    <source>
        <dbReference type="EMBL" id="CAG8593167.1"/>
    </source>
</evidence>
<reference evidence="1" key="1">
    <citation type="submission" date="2021-06" db="EMBL/GenBank/DDBJ databases">
        <authorList>
            <person name="Kallberg Y."/>
            <person name="Tangrot J."/>
            <person name="Rosling A."/>
        </authorList>
    </citation>
    <scope>NUCLEOTIDE SEQUENCE</scope>
    <source>
        <strain evidence="1">CL356</strain>
    </source>
</reference>
<evidence type="ECO:0000313" key="2">
    <source>
        <dbReference type="Proteomes" id="UP000789525"/>
    </source>
</evidence>